<dbReference type="EMBL" id="AP015036">
    <property type="protein sequence ID" value="BAT80819.1"/>
    <property type="molecule type" value="Genomic_DNA"/>
</dbReference>
<keyword evidence="2" id="KW-1185">Reference proteome</keyword>
<evidence type="ECO:0000313" key="2">
    <source>
        <dbReference type="Proteomes" id="UP000291084"/>
    </source>
</evidence>
<evidence type="ECO:0000313" key="1">
    <source>
        <dbReference type="EMBL" id="BAT80819.1"/>
    </source>
</evidence>
<gene>
    <name evidence="1" type="primary">Vigan.03G042900</name>
    <name evidence="1" type="ORF">VIGAN_03042900</name>
</gene>
<name>A0A0S3RJN7_PHAAN</name>
<proteinExistence type="predicted"/>
<dbReference type="AlphaFoldDB" id="A0A0S3RJN7"/>
<protein>
    <submittedName>
        <fullName evidence="1">Uncharacterized protein</fullName>
    </submittedName>
</protein>
<organism evidence="1 2">
    <name type="scientific">Vigna angularis var. angularis</name>
    <dbReference type="NCBI Taxonomy" id="157739"/>
    <lineage>
        <taxon>Eukaryota</taxon>
        <taxon>Viridiplantae</taxon>
        <taxon>Streptophyta</taxon>
        <taxon>Embryophyta</taxon>
        <taxon>Tracheophyta</taxon>
        <taxon>Spermatophyta</taxon>
        <taxon>Magnoliopsida</taxon>
        <taxon>eudicotyledons</taxon>
        <taxon>Gunneridae</taxon>
        <taxon>Pentapetalae</taxon>
        <taxon>rosids</taxon>
        <taxon>fabids</taxon>
        <taxon>Fabales</taxon>
        <taxon>Fabaceae</taxon>
        <taxon>Papilionoideae</taxon>
        <taxon>50 kb inversion clade</taxon>
        <taxon>NPAAA clade</taxon>
        <taxon>indigoferoid/millettioid clade</taxon>
        <taxon>Phaseoleae</taxon>
        <taxon>Vigna</taxon>
    </lineage>
</organism>
<reference evidence="1 2" key="1">
    <citation type="journal article" date="2015" name="Sci. Rep.">
        <title>The power of single molecule real-time sequencing technology in the de novo assembly of a eukaryotic genome.</title>
        <authorList>
            <person name="Sakai H."/>
            <person name="Naito K."/>
            <person name="Ogiso-Tanaka E."/>
            <person name="Takahashi Y."/>
            <person name="Iseki K."/>
            <person name="Muto C."/>
            <person name="Satou K."/>
            <person name="Teruya K."/>
            <person name="Shiroma A."/>
            <person name="Shimoji M."/>
            <person name="Hirano T."/>
            <person name="Itoh T."/>
            <person name="Kaga A."/>
            <person name="Tomooka N."/>
        </authorList>
    </citation>
    <scope>NUCLEOTIDE SEQUENCE [LARGE SCALE GENOMIC DNA]</scope>
    <source>
        <strain evidence="2">cv. Shumari</strain>
    </source>
</reference>
<accession>A0A0S3RJN7</accession>
<sequence>MTDGIESFLSISSFQFYKFVYFFSYFSNGSFSFEIYFHSSLVLFLPASSCYKSSSSVMTLSRIEVRVSMHHSSKSSYC</sequence>
<dbReference type="Proteomes" id="UP000291084">
    <property type="component" value="Chromosome 3"/>
</dbReference>